<comment type="caution">
    <text evidence="2">The sequence shown here is derived from an EMBL/GenBank/DDBJ whole genome shotgun (WGS) entry which is preliminary data.</text>
</comment>
<organism evidence="2 3">
    <name type="scientific">Puniceicoccus vermicola</name>
    <dbReference type="NCBI Taxonomy" id="388746"/>
    <lineage>
        <taxon>Bacteria</taxon>
        <taxon>Pseudomonadati</taxon>
        <taxon>Verrucomicrobiota</taxon>
        <taxon>Opitutia</taxon>
        <taxon>Puniceicoccales</taxon>
        <taxon>Puniceicoccaceae</taxon>
        <taxon>Puniceicoccus</taxon>
    </lineage>
</organism>
<dbReference type="PANTHER" id="PTHR43415:SF3">
    <property type="entry name" value="GNAT-FAMILY ACETYLTRANSFERASE"/>
    <property type="match status" value="1"/>
</dbReference>
<dbReference type="InterPro" id="IPR000182">
    <property type="entry name" value="GNAT_dom"/>
</dbReference>
<dbReference type="SUPFAM" id="SSF55729">
    <property type="entry name" value="Acyl-CoA N-acyltransferases (Nat)"/>
    <property type="match status" value="1"/>
</dbReference>
<evidence type="ECO:0000313" key="3">
    <source>
        <dbReference type="Proteomes" id="UP000525652"/>
    </source>
</evidence>
<protein>
    <submittedName>
        <fullName evidence="2">GNAT family N-acetyltransferase</fullName>
    </submittedName>
</protein>
<evidence type="ECO:0000259" key="1">
    <source>
        <dbReference type="PROSITE" id="PS51186"/>
    </source>
</evidence>
<keyword evidence="3" id="KW-1185">Reference proteome</keyword>
<proteinExistence type="predicted"/>
<dbReference type="EMBL" id="JACHVA010000121">
    <property type="protein sequence ID" value="MBC2603163.1"/>
    <property type="molecule type" value="Genomic_DNA"/>
</dbReference>
<gene>
    <name evidence="2" type="ORF">H5P30_15370</name>
</gene>
<accession>A0A7X1B256</accession>
<dbReference type="Pfam" id="PF13302">
    <property type="entry name" value="Acetyltransf_3"/>
    <property type="match status" value="1"/>
</dbReference>
<sequence length="138" mass="16017">MQKKKDPKYSWAIESEGRCVGSVWLHSFEEENRRARFAIEIHDSASRGKGIGMEATRTVVKVAFEHIKLHRLDLRVLTSNHVAIACYRSCGFKDEGIQRETLFIDGRWESDLWMSILEQEYKEKANQSLQTTATSRRV</sequence>
<feature type="domain" description="N-acetyltransferase" evidence="1">
    <location>
        <begin position="1"/>
        <end position="119"/>
    </location>
</feature>
<name>A0A7X1B256_9BACT</name>
<dbReference type="AlphaFoldDB" id="A0A7X1B256"/>
<dbReference type="PROSITE" id="PS51186">
    <property type="entry name" value="GNAT"/>
    <property type="match status" value="1"/>
</dbReference>
<dbReference type="InterPro" id="IPR016181">
    <property type="entry name" value="Acyl_CoA_acyltransferase"/>
</dbReference>
<dbReference type="GO" id="GO:0016747">
    <property type="term" value="F:acyltransferase activity, transferring groups other than amino-acyl groups"/>
    <property type="evidence" value="ECO:0007669"/>
    <property type="project" value="InterPro"/>
</dbReference>
<dbReference type="PANTHER" id="PTHR43415">
    <property type="entry name" value="SPERMIDINE N(1)-ACETYLTRANSFERASE"/>
    <property type="match status" value="1"/>
</dbReference>
<dbReference type="RefSeq" id="WP_185693806.1">
    <property type="nucleotide sequence ID" value="NZ_JACHVA010000121.1"/>
</dbReference>
<keyword evidence="2" id="KW-0808">Transferase</keyword>
<dbReference type="Gene3D" id="3.40.630.30">
    <property type="match status" value="1"/>
</dbReference>
<evidence type="ECO:0000313" key="2">
    <source>
        <dbReference type="EMBL" id="MBC2603163.1"/>
    </source>
</evidence>
<dbReference type="Proteomes" id="UP000525652">
    <property type="component" value="Unassembled WGS sequence"/>
</dbReference>
<reference evidence="2 3" key="1">
    <citation type="submission" date="2020-07" db="EMBL/GenBank/DDBJ databases">
        <authorList>
            <person name="Feng X."/>
        </authorList>
    </citation>
    <scope>NUCLEOTIDE SEQUENCE [LARGE SCALE GENOMIC DNA]</scope>
    <source>
        <strain evidence="2 3">JCM14086</strain>
    </source>
</reference>
<dbReference type="CDD" id="cd04301">
    <property type="entry name" value="NAT_SF"/>
    <property type="match status" value="1"/>
</dbReference>